<dbReference type="PRINTS" id="PR00716">
    <property type="entry name" value="MPIPHPHTASE"/>
</dbReference>
<dbReference type="SMART" id="SM00450">
    <property type="entry name" value="RHOD"/>
    <property type="match status" value="1"/>
</dbReference>
<dbReference type="GO" id="GO:0005737">
    <property type="term" value="C:cytoplasm"/>
    <property type="evidence" value="ECO:0007669"/>
    <property type="project" value="TreeGrafter"/>
</dbReference>
<dbReference type="GO" id="GO:0000086">
    <property type="term" value="P:G2/M transition of mitotic cell cycle"/>
    <property type="evidence" value="ECO:0007669"/>
    <property type="project" value="TreeGrafter"/>
</dbReference>
<reference evidence="10 11" key="1">
    <citation type="submission" date="2020-08" db="EMBL/GenBank/DDBJ databases">
        <authorList>
            <person name="Koutsovoulos G."/>
            <person name="Danchin GJ E."/>
        </authorList>
    </citation>
    <scope>NUCLEOTIDE SEQUENCE [LARGE SCALE GENOMIC DNA]</scope>
</reference>
<evidence type="ECO:0000256" key="7">
    <source>
        <dbReference type="ARBA" id="ARBA00051722"/>
    </source>
</evidence>
<feature type="compositionally biased region" description="Low complexity" evidence="8">
    <location>
        <begin position="35"/>
        <end position="54"/>
    </location>
</feature>
<dbReference type="EC" id="3.1.3.48" evidence="2"/>
<protein>
    <recommendedName>
        <fullName evidence="2">protein-tyrosine-phosphatase</fullName>
        <ecNumber evidence="2">3.1.3.48</ecNumber>
    </recommendedName>
</protein>
<dbReference type="PANTHER" id="PTHR10828">
    <property type="entry name" value="M-PHASE INDUCER PHOSPHATASE DUAL SPECIFICITY PHOSPHATASE CDC25"/>
    <property type="match status" value="1"/>
</dbReference>
<gene>
    <name evidence="10" type="ORF">MENT_LOCUS54493</name>
</gene>
<feature type="region of interest" description="Disordered" evidence="8">
    <location>
        <begin position="30"/>
        <end position="54"/>
    </location>
</feature>
<organism evidence="10 11">
    <name type="scientific">Meloidogyne enterolobii</name>
    <name type="common">Root-knot nematode worm</name>
    <name type="synonym">Meloidogyne mayaguensis</name>
    <dbReference type="NCBI Taxonomy" id="390850"/>
    <lineage>
        <taxon>Eukaryota</taxon>
        <taxon>Metazoa</taxon>
        <taxon>Ecdysozoa</taxon>
        <taxon>Nematoda</taxon>
        <taxon>Chromadorea</taxon>
        <taxon>Rhabditida</taxon>
        <taxon>Tylenchina</taxon>
        <taxon>Tylenchomorpha</taxon>
        <taxon>Tylenchoidea</taxon>
        <taxon>Meloidogynidae</taxon>
        <taxon>Meloidogyninae</taxon>
        <taxon>Meloidogyne</taxon>
    </lineage>
</organism>
<dbReference type="GO" id="GO:0110032">
    <property type="term" value="P:positive regulation of G2/MI transition of meiotic cell cycle"/>
    <property type="evidence" value="ECO:0007669"/>
    <property type="project" value="TreeGrafter"/>
</dbReference>
<comment type="similarity">
    <text evidence="1">Belongs to the MPI phosphatase family.</text>
</comment>
<keyword evidence="3" id="KW-0132">Cell division</keyword>
<evidence type="ECO:0000256" key="3">
    <source>
        <dbReference type="ARBA" id="ARBA00022618"/>
    </source>
</evidence>
<dbReference type="PROSITE" id="PS50206">
    <property type="entry name" value="RHODANESE_3"/>
    <property type="match status" value="1"/>
</dbReference>
<comment type="catalytic activity">
    <reaction evidence="7">
        <text>O-phospho-L-tyrosyl-[protein] + H2O = L-tyrosyl-[protein] + phosphate</text>
        <dbReference type="Rhea" id="RHEA:10684"/>
        <dbReference type="Rhea" id="RHEA-COMP:10136"/>
        <dbReference type="Rhea" id="RHEA-COMP:20101"/>
        <dbReference type="ChEBI" id="CHEBI:15377"/>
        <dbReference type="ChEBI" id="CHEBI:43474"/>
        <dbReference type="ChEBI" id="CHEBI:46858"/>
        <dbReference type="ChEBI" id="CHEBI:61978"/>
        <dbReference type="EC" id="3.1.3.48"/>
    </reaction>
</comment>
<dbReference type="GO" id="GO:0010971">
    <property type="term" value="P:positive regulation of G2/M transition of mitotic cell cycle"/>
    <property type="evidence" value="ECO:0007669"/>
    <property type="project" value="TreeGrafter"/>
</dbReference>
<evidence type="ECO:0000313" key="10">
    <source>
        <dbReference type="EMBL" id="CAD2200978.1"/>
    </source>
</evidence>
<evidence type="ECO:0000256" key="1">
    <source>
        <dbReference type="ARBA" id="ARBA00011065"/>
    </source>
</evidence>
<evidence type="ECO:0000256" key="5">
    <source>
        <dbReference type="ARBA" id="ARBA00022912"/>
    </source>
</evidence>
<evidence type="ECO:0000256" key="4">
    <source>
        <dbReference type="ARBA" id="ARBA00022801"/>
    </source>
</evidence>
<dbReference type="PANTHER" id="PTHR10828:SF76">
    <property type="entry name" value="M-PHASE INDUCER PHOSPHATASE"/>
    <property type="match status" value="1"/>
</dbReference>
<dbReference type="Gene3D" id="3.40.250.10">
    <property type="entry name" value="Rhodanese-like domain"/>
    <property type="match status" value="1"/>
</dbReference>
<keyword evidence="4" id="KW-0378">Hydrolase</keyword>
<dbReference type="GO" id="GO:0005634">
    <property type="term" value="C:nucleus"/>
    <property type="evidence" value="ECO:0007669"/>
    <property type="project" value="TreeGrafter"/>
</dbReference>
<evidence type="ECO:0000313" key="11">
    <source>
        <dbReference type="Proteomes" id="UP000580250"/>
    </source>
</evidence>
<dbReference type="GO" id="GO:0051301">
    <property type="term" value="P:cell division"/>
    <property type="evidence" value="ECO:0007669"/>
    <property type="project" value="UniProtKB-KW"/>
</dbReference>
<evidence type="ECO:0000256" key="2">
    <source>
        <dbReference type="ARBA" id="ARBA00013064"/>
    </source>
</evidence>
<dbReference type="OrthoDB" id="26523at2759"/>
<dbReference type="InterPro" id="IPR001763">
    <property type="entry name" value="Rhodanese-like_dom"/>
</dbReference>
<accession>A0A6V7XP11</accession>
<name>A0A6V7XP11_MELEN</name>
<dbReference type="Pfam" id="PF00581">
    <property type="entry name" value="Rhodanese"/>
    <property type="match status" value="1"/>
</dbReference>
<sequence length="272" mass="31394">MTIKEMNELEGGCIINTSTRTAILIEHEDPDSRDSGISISSGSSGTSSSSDASSQGCLVSKEAWDSPDNCKNYSLPFIIKERPKSVAYQSISSETLFFLLESLSEEEFLSNYVLIDCRYPFEFNAGHIKYSVNAFNLDDVISLFFPKQKGQINNFNEAKRRIPIFYCEFSSVRGPKMAQALRNYDRELNLYRYPYIYYNEIYLLDQGYKRFFADPRSAVRKFLIFSFNGKNIFDFSTQVFLKTCPKEISELVGNRIYFLFKLLNIAKTLKYF</sequence>
<evidence type="ECO:0000259" key="9">
    <source>
        <dbReference type="PROSITE" id="PS50206"/>
    </source>
</evidence>
<evidence type="ECO:0000256" key="8">
    <source>
        <dbReference type="SAM" id="MobiDB-lite"/>
    </source>
</evidence>
<feature type="domain" description="Rhodanese" evidence="9">
    <location>
        <begin position="108"/>
        <end position="220"/>
    </location>
</feature>
<proteinExistence type="inferred from homology"/>
<dbReference type="InterPro" id="IPR036873">
    <property type="entry name" value="Rhodanese-like_dom_sf"/>
</dbReference>
<dbReference type="SUPFAM" id="SSF52821">
    <property type="entry name" value="Rhodanese/Cell cycle control phosphatase"/>
    <property type="match status" value="1"/>
</dbReference>
<dbReference type="EMBL" id="CAJEWN010001932">
    <property type="protein sequence ID" value="CAD2200978.1"/>
    <property type="molecule type" value="Genomic_DNA"/>
</dbReference>
<dbReference type="Proteomes" id="UP000580250">
    <property type="component" value="Unassembled WGS sequence"/>
</dbReference>
<dbReference type="AlphaFoldDB" id="A0A6V7XP11"/>
<dbReference type="GO" id="GO:0004725">
    <property type="term" value="F:protein tyrosine phosphatase activity"/>
    <property type="evidence" value="ECO:0007669"/>
    <property type="project" value="UniProtKB-EC"/>
</dbReference>
<comment type="caution">
    <text evidence="10">The sequence shown here is derived from an EMBL/GenBank/DDBJ whole genome shotgun (WGS) entry which is preliminary data.</text>
</comment>
<dbReference type="InterPro" id="IPR000751">
    <property type="entry name" value="MPI_Phosphatase"/>
</dbReference>
<keyword evidence="6" id="KW-0131">Cell cycle</keyword>
<evidence type="ECO:0000256" key="6">
    <source>
        <dbReference type="ARBA" id="ARBA00023306"/>
    </source>
</evidence>
<keyword evidence="5" id="KW-0904">Protein phosphatase</keyword>